<dbReference type="EMBL" id="BARU01037684">
    <property type="protein sequence ID" value="GAH89409.1"/>
    <property type="molecule type" value="Genomic_DNA"/>
</dbReference>
<comment type="caution">
    <text evidence="1">The sequence shown here is derived from an EMBL/GenBank/DDBJ whole genome shotgun (WGS) entry which is preliminary data.</text>
</comment>
<dbReference type="AlphaFoldDB" id="X1KGY6"/>
<proteinExistence type="predicted"/>
<gene>
    <name evidence="1" type="ORF">S03H2_58665</name>
</gene>
<name>X1KGY6_9ZZZZ</name>
<evidence type="ECO:0008006" key="2">
    <source>
        <dbReference type="Google" id="ProtNLM"/>
    </source>
</evidence>
<feature type="non-terminal residue" evidence="1">
    <location>
        <position position="1"/>
    </location>
</feature>
<protein>
    <recommendedName>
        <fullName evidence="2">SH3b domain-containing protein</fullName>
    </recommendedName>
</protein>
<dbReference type="Gene3D" id="2.30.30.40">
    <property type="entry name" value="SH3 Domains"/>
    <property type="match status" value="2"/>
</dbReference>
<sequence length="248" mass="27334">RSGRGTNYYICGKLNKGDRVRVVNHQLGWSCIVPPADSFSWISTQYIGIDPDKPTVGIVTGDGVRVYAGSDSIRPMQSTTKQPKLNWGDKVKLLGEVKDNYHKIAPPAGAYLWVSTQYTKVVGPVGEVRPTVVVSPVDITVGPRVTIPTDISAEAALKKYKALKALIEAERVKPIAQQDYENIKKTLAEIVGSKKAGKAARYSEFALKLVERYELAFKVEKAVRLQDAELQRILVGIDKARTIRLAEV</sequence>
<organism evidence="1">
    <name type="scientific">marine sediment metagenome</name>
    <dbReference type="NCBI Taxonomy" id="412755"/>
    <lineage>
        <taxon>unclassified sequences</taxon>
        <taxon>metagenomes</taxon>
        <taxon>ecological metagenomes</taxon>
    </lineage>
</organism>
<feature type="non-terminal residue" evidence="1">
    <location>
        <position position="248"/>
    </location>
</feature>
<reference evidence="1" key="1">
    <citation type="journal article" date="2014" name="Front. Microbiol.">
        <title>High frequency of phylogenetically diverse reductive dehalogenase-homologous genes in deep subseafloor sedimentary metagenomes.</title>
        <authorList>
            <person name="Kawai M."/>
            <person name="Futagami T."/>
            <person name="Toyoda A."/>
            <person name="Takaki Y."/>
            <person name="Nishi S."/>
            <person name="Hori S."/>
            <person name="Arai W."/>
            <person name="Tsubouchi T."/>
            <person name="Morono Y."/>
            <person name="Uchiyama I."/>
            <person name="Ito T."/>
            <person name="Fujiyama A."/>
            <person name="Inagaki F."/>
            <person name="Takami H."/>
        </authorList>
    </citation>
    <scope>NUCLEOTIDE SEQUENCE</scope>
    <source>
        <strain evidence="1">Expedition CK06-06</strain>
    </source>
</reference>
<accession>X1KGY6</accession>
<evidence type="ECO:0000313" key="1">
    <source>
        <dbReference type="EMBL" id="GAH89409.1"/>
    </source>
</evidence>